<evidence type="ECO:0000313" key="11">
    <source>
        <dbReference type="Proteomes" id="UP000030140"/>
    </source>
</evidence>
<dbReference type="InterPro" id="IPR013767">
    <property type="entry name" value="PAS_fold"/>
</dbReference>
<evidence type="ECO:0000259" key="9">
    <source>
        <dbReference type="PROSITE" id="PS50113"/>
    </source>
</evidence>
<dbReference type="InterPro" id="IPR004358">
    <property type="entry name" value="Sig_transdc_His_kin-like_C"/>
</dbReference>
<dbReference type="SMART" id="SM00086">
    <property type="entry name" value="PAC"/>
    <property type="match status" value="2"/>
</dbReference>
<dbReference type="GO" id="GO:0006355">
    <property type="term" value="P:regulation of DNA-templated transcription"/>
    <property type="evidence" value="ECO:0007669"/>
    <property type="project" value="InterPro"/>
</dbReference>
<dbReference type="Pfam" id="PF13426">
    <property type="entry name" value="PAS_9"/>
    <property type="match status" value="2"/>
</dbReference>
<dbReference type="RefSeq" id="WP_035324996.1">
    <property type="nucleotide sequence ID" value="NZ_CP015125.1"/>
</dbReference>
<dbReference type="InterPro" id="IPR035965">
    <property type="entry name" value="PAS-like_dom_sf"/>
</dbReference>
<dbReference type="InterPro" id="IPR001610">
    <property type="entry name" value="PAC"/>
</dbReference>
<dbReference type="NCBIfam" id="TIGR00229">
    <property type="entry name" value="sensory_box"/>
    <property type="match status" value="2"/>
</dbReference>
<feature type="domain" description="PAS" evidence="8">
    <location>
        <begin position="307"/>
        <end position="378"/>
    </location>
</feature>
<gene>
    <name evidence="10" type="ORF">NV36_03385</name>
</gene>
<evidence type="ECO:0000259" key="7">
    <source>
        <dbReference type="PROSITE" id="PS50109"/>
    </source>
</evidence>
<keyword evidence="3" id="KW-0597">Phosphoprotein</keyword>
<dbReference type="PROSITE" id="PS50109">
    <property type="entry name" value="HIS_KIN"/>
    <property type="match status" value="1"/>
</dbReference>
<evidence type="ECO:0000313" key="10">
    <source>
        <dbReference type="EMBL" id="KGO05979.1"/>
    </source>
</evidence>
<dbReference type="PROSITE" id="PS50112">
    <property type="entry name" value="PAS"/>
    <property type="match status" value="1"/>
</dbReference>
<dbReference type="KEGG" id="ddo:I597_1851"/>
<dbReference type="EC" id="2.7.13.3" evidence="2"/>
<dbReference type="Gene3D" id="3.30.450.20">
    <property type="entry name" value="PAS domain"/>
    <property type="match status" value="3"/>
</dbReference>
<dbReference type="InterPro" id="IPR000014">
    <property type="entry name" value="PAS"/>
</dbReference>
<evidence type="ECO:0000256" key="5">
    <source>
        <dbReference type="ARBA" id="ARBA00022777"/>
    </source>
</evidence>
<dbReference type="SMART" id="SM00387">
    <property type="entry name" value="HATPase_c"/>
    <property type="match status" value="1"/>
</dbReference>
<dbReference type="InterPro" id="IPR036890">
    <property type="entry name" value="HATPase_C_sf"/>
</dbReference>
<comment type="caution">
    <text evidence="10">The sequence shown here is derived from an EMBL/GenBank/DDBJ whole genome shotgun (WGS) entry which is preliminary data.</text>
</comment>
<dbReference type="SUPFAM" id="SSF47384">
    <property type="entry name" value="Homodimeric domain of signal transducing histidine kinase"/>
    <property type="match status" value="1"/>
</dbReference>
<dbReference type="Gene3D" id="1.10.287.130">
    <property type="match status" value="1"/>
</dbReference>
<name>A0A0A2GRR2_9FLAO</name>
<protein>
    <recommendedName>
        <fullName evidence="2">histidine kinase</fullName>
        <ecNumber evidence="2">2.7.13.3</ecNumber>
    </recommendedName>
</protein>
<dbReference type="InterPro" id="IPR052162">
    <property type="entry name" value="Sensor_kinase/Photoreceptor"/>
</dbReference>
<dbReference type="InterPro" id="IPR000700">
    <property type="entry name" value="PAS-assoc_C"/>
</dbReference>
<dbReference type="GO" id="GO:0000155">
    <property type="term" value="F:phosphorelay sensor kinase activity"/>
    <property type="evidence" value="ECO:0007669"/>
    <property type="project" value="InterPro"/>
</dbReference>
<evidence type="ECO:0000256" key="1">
    <source>
        <dbReference type="ARBA" id="ARBA00000085"/>
    </source>
</evidence>
<dbReference type="PRINTS" id="PR00344">
    <property type="entry name" value="BCTRLSENSOR"/>
</dbReference>
<dbReference type="PROSITE" id="PS50113">
    <property type="entry name" value="PAC"/>
    <property type="match status" value="2"/>
</dbReference>
<dbReference type="SUPFAM" id="SSF55874">
    <property type="entry name" value="ATPase domain of HSP90 chaperone/DNA topoisomerase II/histidine kinase"/>
    <property type="match status" value="1"/>
</dbReference>
<dbReference type="EMBL" id="JSAQ01000001">
    <property type="protein sequence ID" value="KGO05979.1"/>
    <property type="molecule type" value="Genomic_DNA"/>
</dbReference>
<evidence type="ECO:0000259" key="8">
    <source>
        <dbReference type="PROSITE" id="PS50112"/>
    </source>
</evidence>
<evidence type="ECO:0000256" key="2">
    <source>
        <dbReference type="ARBA" id="ARBA00012438"/>
    </source>
</evidence>
<comment type="catalytic activity">
    <reaction evidence="1">
        <text>ATP + protein L-histidine = ADP + protein N-phospho-L-histidine.</text>
        <dbReference type="EC" id="2.7.13.3"/>
    </reaction>
</comment>
<dbReference type="SUPFAM" id="SSF55785">
    <property type="entry name" value="PYP-like sensor domain (PAS domain)"/>
    <property type="match status" value="3"/>
</dbReference>
<dbReference type="InterPro" id="IPR036097">
    <property type="entry name" value="HisK_dim/P_sf"/>
</dbReference>
<dbReference type="PANTHER" id="PTHR43304:SF1">
    <property type="entry name" value="PAC DOMAIN-CONTAINING PROTEIN"/>
    <property type="match status" value="1"/>
</dbReference>
<dbReference type="Pfam" id="PF00512">
    <property type="entry name" value="HisKA"/>
    <property type="match status" value="1"/>
</dbReference>
<dbReference type="CDD" id="cd00082">
    <property type="entry name" value="HisKA"/>
    <property type="match status" value="1"/>
</dbReference>
<dbReference type="InterPro" id="IPR005467">
    <property type="entry name" value="His_kinase_dom"/>
</dbReference>
<dbReference type="InterPro" id="IPR003594">
    <property type="entry name" value="HATPase_dom"/>
</dbReference>
<dbReference type="OrthoDB" id="9781208at2"/>
<feature type="coiled-coil region" evidence="6">
    <location>
        <begin position="6"/>
        <end position="58"/>
    </location>
</feature>
<dbReference type="Pfam" id="PF00989">
    <property type="entry name" value="PAS"/>
    <property type="match status" value="1"/>
</dbReference>
<dbReference type="PANTHER" id="PTHR43304">
    <property type="entry name" value="PHYTOCHROME-LIKE PROTEIN CPH1"/>
    <property type="match status" value="1"/>
</dbReference>
<dbReference type="SMART" id="SM00091">
    <property type="entry name" value="PAS"/>
    <property type="match status" value="3"/>
</dbReference>
<sequence>MSEDKLKMYERALAREKAARKEAERILEDKSRELFYKSQELQKANIQLEKLVKEKTSELEGVFENIVDAYVVTNLLGDVLKMNEAAEALLDFTIEDKKNLMDTLHPDDYEKAAIGFQKLYKTGSLTGFNIRIVAHGNTILLELNSSIVYDENKQPIAAQGIVRDITQQKAAEQKLINSENRLSAVISNLESGILLEDENRKVVIANERFCDFFSIAITPAELIGQDCTNAAERYKHLFENEERFVTRINTLIKLKEQVVGDELQLKDGRILERDFIPIYEEGIYKGHLTTYRDVTLHRRFRKNIEAERAKYSSIIANMELGLVEVDTNDKILMVNQSLEEMSGYEEQELLGKRGRDILLDKESQQRLLEENKKRLKGTSNSYEVVAITKQGEKRHWLISGAPNYDVSGNIIGSIGIHLDITAIKELELQKESLLQKLASSNHELQEYAHVVSHDLKSPLRSLDALLTWVKEDNVDVLSSDSLENLDLMGTTLEKMEQLISDVLEYSSVSSDEKEVQDVAVSGVIDDIEKLLHIPDNICIEREDTLPTIKADRVRIQQLFQNLMSNAIRYSDKEMGIIKIGCEQSKEYNTFSVSDNGIGIEKEYHDKIFEIFQSLNKHKDSTGIGLSIVKKIVDLYSGKIWLESTPGEGTTFFFTLKKIII</sequence>
<dbReference type="Gene3D" id="3.30.565.10">
    <property type="entry name" value="Histidine kinase-like ATPase, C-terminal domain"/>
    <property type="match status" value="1"/>
</dbReference>
<proteinExistence type="predicted"/>
<dbReference type="InterPro" id="IPR003661">
    <property type="entry name" value="HisK_dim/P_dom"/>
</dbReference>
<keyword evidence="4" id="KW-0808">Transferase</keyword>
<dbReference type="FunFam" id="3.30.565.10:FF:000006">
    <property type="entry name" value="Sensor histidine kinase WalK"/>
    <property type="match status" value="1"/>
</dbReference>
<feature type="domain" description="Histidine kinase" evidence="7">
    <location>
        <begin position="450"/>
        <end position="659"/>
    </location>
</feature>
<dbReference type="PATRIC" id="fig|1300343.5.peg.1861"/>
<evidence type="ECO:0000256" key="4">
    <source>
        <dbReference type="ARBA" id="ARBA00022679"/>
    </source>
</evidence>
<keyword evidence="6" id="KW-0175">Coiled coil</keyword>
<feature type="domain" description="PAC" evidence="9">
    <location>
        <begin position="380"/>
        <end position="432"/>
    </location>
</feature>
<dbReference type="CDD" id="cd00130">
    <property type="entry name" value="PAS"/>
    <property type="match status" value="1"/>
</dbReference>
<keyword evidence="5 10" id="KW-0418">Kinase</keyword>
<dbReference type="Pfam" id="PF02518">
    <property type="entry name" value="HATPase_c"/>
    <property type="match status" value="1"/>
</dbReference>
<accession>A0A0A2GRR2</accession>
<keyword evidence="11" id="KW-1185">Reference proteome</keyword>
<dbReference type="Proteomes" id="UP000030140">
    <property type="component" value="Unassembled WGS sequence"/>
</dbReference>
<dbReference type="AlphaFoldDB" id="A0A0A2GRR2"/>
<organism evidence="10 11">
    <name type="scientific">Dokdonia donghaensis DSW-1</name>
    <dbReference type="NCBI Taxonomy" id="1300343"/>
    <lineage>
        <taxon>Bacteria</taxon>
        <taxon>Pseudomonadati</taxon>
        <taxon>Bacteroidota</taxon>
        <taxon>Flavobacteriia</taxon>
        <taxon>Flavobacteriales</taxon>
        <taxon>Flavobacteriaceae</taxon>
        <taxon>Dokdonia</taxon>
    </lineage>
</organism>
<reference evidence="10 11" key="1">
    <citation type="submission" date="2014-10" db="EMBL/GenBank/DDBJ databases">
        <title>Draft genome sequence of the proteorhodopsin-containing marine bacterium Dokdonia donghaensis.</title>
        <authorList>
            <person name="Gomez-Consarnau L."/>
            <person name="Gonzalez J.M."/>
            <person name="Riedel T."/>
            <person name="Jaenicke S."/>
            <person name="Wagner-Doebler I."/>
            <person name="Fuhrman J.A."/>
        </authorList>
    </citation>
    <scope>NUCLEOTIDE SEQUENCE [LARGE SCALE GENOMIC DNA]</scope>
    <source>
        <strain evidence="10 11">DSW-1</strain>
    </source>
</reference>
<feature type="domain" description="PAC" evidence="9">
    <location>
        <begin position="124"/>
        <end position="177"/>
    </location>
</feature>
<evidence type="ECO:0000256" key="6">
    <source>
        <dbReference type="SAM" id="Coils"/>
    </source>
</evidence>
<dbReference type="SMART" id="SM00388">
    <property type="entry name" value="HisKA"/>
    <property type="match status" value="1"/>
</dbReference>
<evidence type="ECO:0000256" key="3">
    <source>
        <dbReference type="ARBA" id="ARBA00022553"/>
    </source>
</evidence>